<keyword evidence="1" id="KW-0472">Membrane</keyword>
<dbReference type="NCBIfam" id="TIGR02595">
    <property type="entry name" value="PEP_CTERM"/>
    <property type="match status" value="1"/>
</dbReference>
<gene>
    <name evidence="2" type="ORF">CARN8_1700002</name>
</gene>
<keyword evidence="1" id="KW-0812">Transmembrane</keyword>
<evidence type="ECO:0000313" key="2">
    <source>
        <dbReference type="EMBL" id="VAY87163.1"/>
    </source>
</evidence>
<name>A0A3P3ZM40_9ZZZZ</name>
<organism evidence="2">
    <name type="scientific">mine drainage metagenome</name>
    <dbReference type="NCBI Taxonomy" id="410659"/>
    <lineage>
        <taxon>unclassified sequences</taxon>
        <taxon>metagenomes</taxon>
        <taxon>ecological metagenomes</taxon>
    </lineage>
</organism>
<evidence type="ECO:0008006" key="3">
    <source>
        <dbReference type="Google" id="ProtNLM"/>
    </source>
</evidence>
<accession>A0A3P3ZM40</accession>
<sequence length="245" mass="25274">MIKIASALTLLLLSLASTLTNAGATLHIGSGYGTACATGATGDCPIYGTEVNNINAVIDIYQNAANAPALNSPVYLILGVANTPSASSVIEHSVLNASLINTSGQSTAVSTAFDNYAGAMTSSDVYSFLNLSGDKSNSFTNWSAAALAVDGIQANNFGIYLFSLYSNGFAGNDYLNIHTNLLPEGTFAVAYGTDSSGKSYSTAFTNAGMRDTPPRPSAVPEPMPLVLICLGLFGIAFITKRKISA</sequence>
<feature type="transmembrane region" description="Helical" evidence="1">
    <location>
        <begin position="222"/>
        <end position="239"/>
    </location>
</feature>
<proteinExistence type="predicted"/>
<evidence type="ECO:0000256" key="1">
    <source>
        <dbReference type="SAM" id="Phobius"/>
    </source>
</evidence>
<keyword evidence="1" id="KW-1133">Transmembrane helix</keyword>
<protein>
    <recommendedName>
        <fullName evidence="3">PEP-CTERM protein-sorting domain-containing protein</fullName>
    </recommendedName>
</protein>
<dbReference type="EMBL" id="UOYP01000080">
    <property type="protein sequence ID" value="VAY87163.1"/>
    <property type="molecule type" value="Genomic_DNA"/>
</dbReference>
<dbReference type="InterPro" id="IPR013424">
    <property type="entry name" value="Ice-binding_C"/>
</dbReference>
<reference evidence="2" key="1">
    <citation type="submission" date="2018-10" db="EMBL/GenBank/DDBJ databases">
        <authorList>
            <person name="Plewniak F."/>
        </authorList>
    </citation>
    <scope>NUCLEOTIDE SEQUENCE</scope>
</reference>
<dbReference type="AlphaFoldDB" id="A0A3P3ZM40"/>